<keyword evidence="1" id="KW-0732">Signal</keyword>
<organism evidence="4 5">
    <name type="scientific">Rhodococcus rhodochrous J45</name>
    <dbReference type="NCBI Taxonomy" id="935266"/>
    <lineage>
        <taxon>Bacteria</taxon>
        <taxon>Bacillati</taxon>
        <taxon>Actinomycetota</taxon>
        <taxon>Actinomycetes</taxon>
        <taxon>Mycobacteriales</taxon>
        <taxon>Nocardiaceae</taxon>
        <taxon>Rhodococcus</taxon>
    </lineage>
</organism>
<name>A0A562E3U1_RHORH</name>
<feature type="domain" description="Low molecular weight antigen MTB12-like C-terminal" evidence="3">
    <location>
        <begin position="85"/>
        <end position="193"/>
    </location>
</feature>
<evidence type="ECO:0000259" key="3">
    <source>
        <dbReference type="Pfam" id="PF26580"/>
    </source>
</evidence>
<protein>
    <recommendedName>
        <fullName evidence="3">Low molecular weight antigen MTB12-like C-terminal domain-containing protein</fullName>
    </recommendedName>
</protein>
<dbReference type="EMBL" id="VLJT01000021">
    <property type="protein sequence ID" value="TWH16491.1"/>
    <property type="molecule type" value="Genomic_DNA"/>
</dbReference>
<reference evidence="4 5" key="1">
    <citation type="submission" date="2019-07" db="EMBL/GenBank/DDBJ databases">
        <title>Genome sequencing of lignin-degrading bacterial isolates.</title>
        <authorList>
            <person name="Gladden J."/>
        </authorList>
    </citation>
    <scope>NUCLEOTIDE SEQUENCE [LARGE SCALE GENOMIC DNA]</scope>
    <source>
        <strain evidence="4 5">J45</strain>
    </source>
</reference>
<gene>
    <name evidence="4" type="ORF">L618_002300000270</name>
</gene>
<proteinExistence type="inferred from homology"/>
<accession>A0A562E3U1</accession>
<evidence type="ECO:0000313" key="5">
    <source>
        <dbReference type="Proteomes" id="UP000317573"/>
    </source>
</evidence>
<evidence type="ECO:0000313" key="4">
    <source>
        <dbReference type="EMBL" id="TWH16491.1"/>
    </source>
</evidence>
<dbReference type="AlphaFoldDB" id="A0A562E3U1"/>
<dbReference type="InterPro" id="IPR058644">
    <property type="entry name" value="Mtb12-like_C"/>
</dbReference>
<comment type="similarity">
    <text evidence="2">Belongs to the MTB12 family.</text>
</comment>
<evidence type="ECO:0000256" key="2">
    <source>
        <dbReference type="ARBA" id="ARBA00093774"/>
    </source>
</evidence>
<evidence type="ECO:0000256" key="1">
    <source>
        <dbReference type="ARBA" id="ARBA00022729"/>
    </source>
</evidence>
<comment type="caution">
    <text evidence="4">The sequence shown here is derived from an EMBL/GenBank/DDBJ whole genome shotgun (WGS) entry which is preliminary data.</text>
</comment>
<sequence length="194" mass="20081">MCRVWDAPWRRAPDALLGSPKYRASTVSLERYSSVTPRPVRTLCAATAIAALTALTGCSSDDAGDDTAATTSATTITTSTTVTAAVTVEQLQEQIDVFFDPAATTEDRAAVLENGTARTAVLDQFTGVLAGYPLTGTVGEITTVDADTVTATTEVAGPHGGAPMPLTFEQIDGTWVIADESACSILAMGTLSCE</sequence>
<dbReference type="Pfam" id="PF26580">
    <property type="entry name" value="Mtb12_C"/>
    <property type="match status" value="1"/>
</dbReference>
<dbReference type="Proteomes" id="UP000317573">
    <property type="component" value="Unassembled WGS sequence"/>
</dbReference>